<dbReference type="EC" id="2.1.1.72" evidence="2"/>
<evidence type="ECO:0000256" key="4">
    <source>
        <dbReference type="ARBA" id="ARBA00022679"/>
    </source>
</evidence>
<dbReference type="CDD" id="cd02440">
    <property type="entry name" value="AdoMet_MTases"/>
    <property type="match status" value="1"/>
</dbReference>
<evidence type="ECO:0000259" key="10">
    <source>
        <dbReference type="Pfam" id="PF12161"/>
    </source>
</evidence>
<dbReference type="PANTHER" id="PTHR42998:SF1">
    <property type="entry name" value="TYPE I RESTRICTION ENZYME HINDI METHYLASE SUBUNIT"/>
    <property type="match status" value="1"/>
</dbReference>
<dbReference type="Pfam" id="PF12161">
    <property type="entry name" value="HsdM_N"/>
    <property type="match status" value="1"/>
</dbReference>
<dbReference type="Gene3D" id="3.40.50.150">
    <property type="entry name" value="Vaccinia Virus protein VP39"/>
    <property type="match status" value="1"/>
</dbReference>
<feature type="domain" description="N6 adenine-specific DNA methyltransferase N-terminal" evidence="10">
    <location>
        <begin position="9"/>
        <end position="130"/>
    </location>
</feature>
<dbReference type="InterPro" id="IPR029063">
    <property type="entry name" value="SAM-dependent_MTases_sf"/>
</dbReference>
<evidence type="ECO:0000259" key="9">
    <source>
        <dbReference type="Pfam" id="PF02384"/>
    </source>
</evidence>
<feature type="coiled-coil region" evidence="8">
    <location>
        <begin position="480"/>
        <end position="507"/>
    </location>
</feature>
<proteinExistence type="inferred from homology"/>
<keyword evidence="3 11" id="KW-0489">Methyltransferase</keyword>
<dbReference type="PRINTS" id="PR00507">
    <property type="entry name" value="N12N6MTFRASE"/>
</dbReference>
<evidence type="ECO:0000256" key="2">
    <source>
        <dbReference type="ARBA" id="ARBA00011900"/>
    </source>
</evidence>
<keyword evidence="8" id="KW-0175">Coiled coil</keyword>
<organism evidence="11 12">
    <name type="scientific">Deinococcus taklimakanensis</name>
    <dbReference type="NCBI Taxonomy" id="536443"/>
    <lineage>
        <taxon>Bacteria</taxon>
        <taxon>Thermotogati</taxon>
        <taxon>Deinococcota</taxon>
        <taxon>Deinococci</taxon>
        <taxon>Deinococcales</taxon>
        <taxon>Deinococcaceae</taxon>
        <taxon>Deinococcus</taxon>
    </lineage>
</organism>
<protein>
    <recommendedName>
        <fullName evidence="2">site-specific DNA-methyltransferase (adenine-specific)</fullName>
        <ecNumber evidence="2">2.1.1.72</ecNumber>
    </recommendedName>
</protein>
<dbReference type="GO" id="GO:0008168">
    <property type="term" value="F:methyltransferase activity"/>
    <property type="evidence" value="ECO:0007669"/>
    <property type="project" value="UniProtKB-KW"/>
</dbReference>
<evidence type="ECO:0000313" key="12">
    <source>
        <dbReference type="Proteomes" id="UP001597475"/>
    </source>
</evidence>
<dbReference type="InterPro" id="IPR038333">
    <property type="entry name" value="T1MK-like_N_sf"/>
</dbReference>
<keyword evidence="4" id="KW-0808">Transferase</keyword>
<dbReference type="Gene3D" id="1.20.1260.30">
    <property type="match status" value="1"/>
</dbReference>
<dbReference type="SUPFAM" id="SSF53335">
    <property type="entry name" value="S-adenosyl-L-methionine-dependent methyltransferases"/>
    <property type="match status" value="1"/>
</dbReference>
<evidence type="ECO:0000313" key="11">
    <source>
        <dbReference type="EMBL" id="MFD2610368.1"/>
    </source>
</evidence>
<comment type="catalytic activity">
    <reaction evidence="7">
        <text>a 2'-deoxyadenosine in DNA + S-adenosyl-L-methionine = an N(6)-methyl-2'-deoxyadenosine in DNA + S-adenosyl-L-homocysteine + H(+)</text>
        <dbReference type="Rhea" id="RHEA:15197"/>
        <dbReference type="Rhea" id="RHEA-COMP:12418"/>
        <dbReference type="Rhea" id="RHEA-COMP:12419"/>
        <dbReference type="ChEBI" id="CHEBI:15378"/>
        <dbReference type="ChEBI" id="CHEBI:57856"/>
        <dbReference type="ChEBI" id="CHEBI:59789"/>
        <dbReference type="ChEBI" id="CHEBI:90615"/>
        <dbReference type="ChEBI" id="CHEBI:90616"/>
        <dbReference type="EC" id="2.1.1.72"/>
    </reaction>
</comment>
<keyword evidence="6" id="KW-0680">Restriction system</keyword>
<accession>A0ABW5P689</accession>
<dbReference type="Pfam" id="PF02384">
    <property type="entry name" value="N6_Mtase"/>
    <property type="match status" value="1"/>
</dbReference>
<dbReference type="InterPro" id="IPR052916">
    <property type="entry name" value="Type-I_RE_MTase_Subunit"/>
</dbReference>
<comment type="caution">
    <text evidence="11">The sequence shown here is derived from an EMBL/GenBank/DDBJ whole genome shotgun (WGS) entry which is preliminary data.</text>
</comment>
<name>A0ABW5P689_9DEIO</name>
<dbReference type="InterPro" id="IPR003356">
    <property type="entry name" value="DNA_methylase_A-5"/>
</dbReference>
<dbReference type="EMBL" id="JBHUMK010000060">
    <property type="protein sequence ID" value="MFD2610368.1"/>
    <property type="molecule type" value="Genomic_DNA"/>
</dbReference>
<evidence type="ECO:0000256" key="8">
    <source>
        <dbReference type="SAM" id="Coils"/>
    </source>
</evidence>
<comment type="similarity">
    <text evidence="1">Belongs to the N(4)/N(6)-methyltransferase family.</text>
</comment>
<evidence type="ECO:0000256" key="5">
    <source>
        <dbReference type="ARBA" id="ARBA00022691"/>
    </source>
</evidence>
<evidence type="ECO:0000256" key="6">
    <source>
        <dbReference type="ARBA" id="ARBA00022747"/>
    </source>
</evidence>
<reference evidence="12" key="1">
    <citation type="journal article" date="2019" name="Int. J. Syst. Evol. Microbiol.">
        <title>The Global Catalogue of Microorganisms (GCM) 10K type strain sequencing project: providing services to taxonomists for standard genome sequencing and annotation.</title>
        <authorList>
            <consortium name="The Broad Institute Genomics Platform"/>
            <consortium name="The Broad Institute Genome Sequencing Center for Infectious Disease"/>
            <person name="Wu L."/>
            <person name="Ma J."/>
        </authorList>
    </citation>
    <scope>NUCLEOTIDE SEQUENCE [LARGE SCALE GENOMIC DNA]</scope>
    <source>
        <strain evidence="12">KCTC 33842</strain>
    </source>
</reference>
<feature type="domain" description="DNA methylase adenine-specific" evidence="9">
    <location>
        <begin position="141"/>
        <end position="468"/>
    </location>
</feature>
<dbReference type="InterPro" id="IPR022749">
    <property type="entry name" value="D12N6_MeTrfase_N"/>
</dbReference>
<keyword evidence="12" id="KW-1185">Reference proteome</keyword>
<evidence type="ECO:0000256" key="3">
    <source>
        <dbReference type="ARBA" id="ARBA00022603"/>
    </source>
</evidence>
<dbReference type="Proteomes" id="UP001597475">
    <property type="component" value="Unassembled WGS sequence"/>
</dbReference>
<evidence type="ECO:0000256" key="7">
    <source>
        <dbReference type="ARBA" id="ARBA00047942"/>
    </source>
</evidence>
<dbReference type="InterPro" id="IPR002052">
    <property type="entry name" value="DNA_methylase_N6_adenine_CS"/>
</dbReference>
<sequence length="523" mass="58394">MTSNTTEVERRLWAAADNLRANSKLRSHEYSTPVLGLIFLAYADHRFEQAQQELGTDADPIDFQAEGVMYLPEQARYRRLLALPEGANLGAAINEAMNAIEAENEDLKGVLPKIYNRLDNSVLAPLLKAFNFEEIAAGLEGDAFGKVYEYFLGEFAKREGQLGGEFYTPTSLVKLMVEIMEPFHGRIYDPACGSGGMFVQSARFVSEHQKNPTDELSVFGQEKTAETVRLARMNLAVHGLSGDIRQGNTFYEDIHGSRGKFDFALANPPFNVKGIKKDDIAADPRLPHGLPSTDNGNYLWLQYISSSLNEKGRAGVVMANSASDARGSEQLIRQRMIQSGNVDIMLATSSNLFYTVTLPATVWFLDNGKRSSAREDRVLFIDARNTYQQVTRAIREMTDEQVEFLANIANLYRGEQPEFRHGSRETFEETFPGSVYRDVPGLCKVATRSEIEAQGWSLNPGRYVGVTARAADDFDFNVRLSELNEELETLTAEAHELEQRISENVQTLLGMSQREAVDEPVLA</sequence>
<dbReference type="RefSeq" id="WP_386846496.1">
    <property type="nucleotide sequence ID" value="NZ_JBHUMK010000060.1"/>
</dbReference>
<evidence type="ECO:0000256" key="1">
    <source>
        <dbReference type="ARBA" id="ARBA00006594"/>
    </source>
</evidence>
<dbReference type="PROSITE" id="PS00092">
    <property type="entry name" value="N6_MTASE"/>
    <property type="match status" value="1"/>
</dbReference>
<gene>
    <name evidence="11" type="ORF">ACFSR9_13115</name>
</gene>
<keyword evidence="5" id="KW-0949">S-adenosyl-L-methionine</keyword>
<dbReference type="PANTHER" id="PTHR42998">
    <property type="entry name" value="TYPE I RESTRICTION ENZYME HINDVIIP M PROTEIN-RELATED"/>
    <property type="match status" value="1"/>
</dbReference>
<dbReference type="GO" id="GO:0032259">
    <property type="term" value="P:methylation"/>
    <property type="evidence" value="ECO:0007669"/>
    <property type="project" value="UniProtKB-KW"/>
</dbReference>